<keyword evidence="4" id="KW-0472">Membrane</keyword>
<keyword evidence="6" id="KW-1185">Reference proteome</keyword>
<feature type="region of interest" description="Disordered" evidence="3">
    <location>
        <begin position="1"/>
        <end position="22"/>
    </location>
</feature>
<dbReference type="Gene3D" id="1.20.1250.20">
    <property type="entry name" value="MFS general substrate transporter like domains"/>
    <property type="match status" value="2"/>
</dbReference>
<evidence type="ECO:0000313" key="5">
    <source>
        <dbReference type="EMBL" id="KAL1303780.1"/>
    </source>
</evidence>
<comment type="caution">
    <text evidence="5">The sequence shown here is derived from an EMBL/GenBank/DDBJ whole genome shotgun (WGS) entry which is preliminary data.</text>
</comment>
<dbReference type="Pfam" id="PF07690">
    <property type="entry name" value="MFS_1"/>
    <property type="match status" value="1"/>
</dbReference>
<feature type="transmembrane region" description="Helical" evidence="4">
    <location>
        <begin position="270"/>
        <end position="287"/>
    </location>
</feature>
<feature type="transmembrane region" description="Helical" evidence="4">
    <location>
        <begin position="398"/>
        <end position="417"/>
    </location>
</feature>
<dbReference type="InterPro" id="IPR050327">
    <property type="entry name" value="Proton-linked_MCT"/>
</dbReference>
<organism evidence="5 6">
    <name type="scientific">Neodothiora populina</name>
    <dbReference type="NCBI Taxonomy" id="2781224"/>
    <lineage>
        <taxon>Eukaryota</taxon>
        <taxon>Fungi</taxon>
        <taxon>Dikarya</taxon>
        <taxon>Ascomycota</taxon>
        <taxon>Pezizomycotina</taxon>
        <taxon>Dothideomycetes</taxon>
        <taxon>Dothideomycetidae</taxon>
        <taxon>Dothideales</taxon>
        <taxon>Dothioraceae</taxon>
        <taxon>Neodothiora</taxon>
    </lineage>
</organism>
<keyword evidence="4" id="KW-0812">Transmembrane</keyword>
<gene>
    <name evidence="5" type="ORF">AAFC00_007117</name>
</gene>
<dbReference type="EMBL" id="JBFMKM010000010">
    <property type="protein sequence ID" value="KAL1303780.1"/>
    <property type="molecule type" value="Genomic_DNA"/>
</dbReference>
<dbReference type="RefSeq" id="XP_069200055.1">
    <property type="nucleotide sequence ID" value="XM_069348392.1"/>
</dbReference>
<name>A0ABR3PC98_9PEZI</name>
<protein>
    <recommendedName>
        <fullName evidence="7">MFS general substrate transporter</fullName>
    </recommendedName>
</protein>
<feature type="transmembrane region" description="Helical" evidence="4">
    <location>
        <begin position="227"/>
        <end position="246"/>
    </location>
</feature>
<feature type="transmembrane region" description="Helical" evidence="4">
    <location>
        <begin position="334"/>
        <end position="353"/>
    </location>
</feature>
<dbReference type="PANTHER" id="PTHR11360:SF287">
    <property type="entry name" value="MFS MONOCARBOXYLATE TRANSPORTER"/>
    <property type="match status" value="1"/>
</dbReference>
<feature type="transmembrane region" description="Helical" evidence="4">
    <location>
        <begin position="162"/>
        <end position="182"/>
    </location>
</feature>
<dbReference type="InterPro" id="IPR011701">
    <property type="entry name" value="MFS"/>
</dbReference>
<evidence type="ECO:0000256" key="1">
    <source>
        <dbReference type="ARBA" id="ARBA00004141"/>
    </source>
</evidence>
<accession>A0ABR3PC98</accession>
<sequence>MSSTTATTGLGVEEGLDTHPSWTPVIEPLTIVDGQHVNEEHVNEEHVNEQHVNDQSLERTDGGYSAWRFLCAAFVFEAVLWGFPLSFGIFQDYYTRLPQFSQSPYITYIGTISTGITYIGAPLMLPFIGRYPKYQRHMIWGGWVLCICGLLAGSFADTATGLIMTQGVLYGTGYLIVFYPIVSMMNEWWVARRGFAWGIMLGASGASGVVFPFIIQSLLARYGYKTTLGSLTVATTILTGPLLPLFKKRLPPPQTIVTTRTDWAFLRKPLFWLYVVSTVAQSLGFYLPALYLPSYASSIGSDSRKGALLLALMSVTQVLGQLTYGYLSDGRVSLNLLLLSSSAVAAISSFTLWGLARSLPPLVCFGLVYGFFAYSYMAMRVRMGTMVSPDPTAAMTPFSIFSFAQGIGNILAGPISASLLSSMTDLSDYGYHRYKGIIVFTGSAMVLSVLIIGSSYVKILRQRL</sequence>
<evidence type="ECO:0000256" key="3">
    <source>
        <dbReference type="SAM" id="MobiDB-lite"/>
    </source>
</evidence>
<feature type="transmembrane region" description="Helical" evidence="4">
    <location>
        <begin position="307"/>
        <end position="327"/>
    </location>
</feature>
<evidence type="ECO:0000313" key="6">
    <source>
        <dbReference type="Proteomes" id="UP001562354"/>
    </source>
</evidence>
<comment type="subcellular location">
    <subcellularLocation>
        <location evidence="1">Membrane</location>
        <topology evidence="1">Multi-pass membrane protein</topology>
    </subcellularLocation>
</comment>
<keyword evidence="4" id="KW-1133">Transmembrane helix</keyword>
<dbReference type="GeneID" id="95980816"/>
<dbReference type="SUPFAM" id="SSF103473">
    <property type="entry name" value="MFS general substrate transporter"/>
    <property type="match status" value="1"/>
</dbReference>
<feature type="transmembrane region" description="Helical" evidence="4">
    <location>
        <begin position="137"/>
        <end position="156"/>
    </location>
</feature>
<evidence type="ECO:0000256" key="4">
    <source>
        <dbReference type="SAM" id="Phobius"/>
    </source>
</evidence>
<dbReference type="InterPro" id="IPR036259">
    <property type="entry name" value="MFS_trans_sf"/>
</dbReference>
<feature type="transmembrane region" description="Helical" evidence="4">
    <location>
        <begin position="437"/>
        <end position="457"/>
    </location>
</feature>
<dbReference type="Proteomes" id="UP001562354">
    <property type="component" value="Unassembled WGS sequence"/>
</dbReference>
<proteinExistence type="inferred from homology"/>
<feature type="transmembrane region" description="Helical" evidence="4">
    <location>
        <begin position="105"/>
        <end position="125"/>
    </location>
</feature>
<feature type="transmembrane region" description="Helical" evidence="4">
    <location>
        <begin position="66"/>
        <end position="85"/>
    </location>
</feature>
<feature type="transmembrane region" description="Helical" evidence="4">
    <location>
        <begin position="194"/>
        <end position="215"/>
    </location>
</feature>
<evidence type="ECO:0000256" key="2">
    <source>
        <dbReference type="ARBA" id="ARBA00006727"/>
    </source>
</evidence>
<reference evidence="5 6" key="1">
    <citation type="submission" date="2024-07" db="EMBL/GenBank/DDBJ databases">
        <title>Draft sequence of the Neodothiora populina.</title>
        <authorList>
            <person name="Drown D.D."/>
            <person name="Schuette U.S."/>
            <person name="Buechlein A.B."/>
            <person name="Rusch D.R."/>
            <person name="Winton L.W."/>
            <person name="Adams G.A."/>
        </authorList>
    </citation>
    <scope>NUCLEOTIDE SEQUENCE [LARGE SCALE GENOMIC DNA]</scope>
    <source>
        <strain evidence="5 6">CPC 39397</strain>
    </source>
</reference>
<feature type="transmembrane region" description="Helical" evidence="4">
    <location>
        <begin position="359"/>
        <end position="377"/>
    </location>
</feature>
<dbReference type="PANTHER" id="PTHR11360">
    <property type="entry name" value="MONOCARBOXYLATE TRANSPORTER"/>
    <property type="match status" value="1"/>
</dbReference>
<comment type="similarity">
    <text evidence="2">Belongs to the major facilitator superfamily. Monocarboxylate porter (TC 2.A.1.13) family.</text>
</comment>
<evidence type="ECO:0008006" key="7">
    <source>
        <dbReference type="Google" id="ProtNLM"/>
    </source>
</evidence>